<dbReference type="PATRIC" id="fig|573737.6.peg.3724"/>
<sequence>MRCVMNDARRAVVRIATVCALACASVAGHAQYASVSLESSTGVPAVKKMRSFKSMHYVNLVQQEYDFSCGSAALATLLRYGYGINIPETEMIQRMMAFSNPDTVIKNGFSMLDMKKFVETLGLEGRGFKVDVGALYDLKIPVIALIDVNGYQHFVVIKAAKDGRVFVSDPALGNRIIEQADFAKQWNGLVLAVIGKPFLEDSPLLKGNESLAAKLRDGALATGTSPTPMVDFGIIRADLF</sequence>
<keyword evidence="1" id="KW-0732">Signal</keyword>
<organism evidence="3 4">
    <name type="scientific">Pandoraea oxalativorans</name>
    <dbReference type="NCBI Taxonomy" id="573737"/>
    <lineage>
        <taxon>Bacteria</taxon>
        <taxon>Pseudomonadati</taxon>
        <taxon>Pseudomonadota</taxon>
        <taxon>Betaproteobacteria</taxon>
        <taxon>Burkholderiales</taxon>
        <taxon>Burkholderiaceae</taxon>
        <taxon>Pandoraea</taxon>
    </lineage>
</organism>
<reference evidence="3" key="1">
    <citation type="submission" date="2016-06" db="EMBL/GenBank/DDBJ databases">
        <title>Pandoraea oxalativorans DSM 23570 Genome Sequencing.</title>
        <authorList>
            <person name="Ee R."/>
            <person name="Lim Y.-L."/>
            <person name="Yong D."/>
            <person name="Yin W.-F."/>
            <person name="Chan K.-G."/>
        </authorList>
    </citation>
    <scope>NUCLEOTIDE SEQUENCE</scope>
    <source>
        <strain evidence="3">DSM 23570</strain>
    </source>
</reference>
<feature type="chain" id="PRO_5002415148" evidence="1">
    <location>
        <begin position="31"/>
        <end position="240"/>
    </location>
</feature>
<dbReference type="InterPro" id="IPR005074">
    <property type="entry name" value="Peptidase_C39"/>
</dbReference>
<dbReference type="AlphaFoldDB" id="A0A0E3YBV4"/>
<feature type="domain" description="Peptidase C39" evidence="2">
    <location>
        <begin position="62"/>
        <end position="193"/>
    </location>
</feature>
<dbReference type="GO" id="GO:0006508">
    <property type="term" value="P:proteolysis"/>
    <property type="evidence" value="ECO:0007669"/>
    <property type="project" value="InterPro"/>
</dbReference>
<proteinExistence type="predicted"/>
<keyword evidence="4" id="KW-1185">Reference proteome</keyword>
<dbReference type="Pfam" id="PF03412">
    <property type="entry name" value="Peptidase_C39"/>
    <property type="match status" value="1"/>
</dbReference>
<dbReference type="Gene3D" id="3.90.70.10">
    <property type="entry name" value="Cysteine proteinases"/>
    <property type="match status" value="1"/>
</dbReference>
<dbReference type="GO" id="GO:0005524">
    <property type="term" value="F:ATP binding"/>
    <property type="evidence" value="ECO:0007669"/>
    <property type="project" value="InterPro"/>
</dbReference>
<evidence type="ECO:0000259" key="2">
    <source>
        <dbReference type="PROSITE" id="PS50990"/>
    </source>
</evidence>
<dbReference type="GO" id="GO:0016020">
    <property type="term" value="C:membrane"/>
    <property type="evidence" value="ECO:0007669"/>
    <property type="project" value="InterPro"/>
</dbReference>
<dbReference type="GO" id="GO:0008233">
    <property type="term" value="F:peptidase activity"/>
    <property type="evidence" value="ECO:0007669"/>
    <property type="project" value="InterPro"/>
</dbReference>
<evidence type="ECO:0000313" key="3">
    <source>
        <dbReference type="EMBL" id="AKC70365.1"/>
    </source>
</evidence>
<feature type="signal peptide" evidence="1">
    <location>
        <begin position="1"/>
        <end position="30"/>
    </location>
</feature>
<accession>A0A0E3YBV4</accession>
<dbReference type="Proteomes" id="UP000035050">
    <property type="component" value="Chromosome"/>
</dbReference>
<name>A0A0E3YBV4_9BURK</name>
<dbReference type="PROSITE" id="PS50990">
    <property type="entry name" value="PEPTIDASE_C39"/>
    <property type="match status" value="1"/>
</dbReference>
<evidence type="ECO:0000256" key="1">
    <source>
        <dbReference type="SAM" id="SignalP"/>
    </source>
</evidence>
<dbReference type="KEGG" id="pox:MB84_14065"/>
<dbReference type="EMBL" id="CP011253">
    <property type="protein sequence ID" value="AKC70365.1"/>
    <property type="molecule type" value="Genomic_DNA"/>
</dbReference>
<dbReference type="HOGENOM" id="CLU_092029_0_1_4"/>
<protein>
    <submittedName>
        <fullName evidence="3">Peptidase C39</fullName>
    </submittedName>
</protein>
<dbReference type="CDD" id="cd02423">
    <property type="entry name" value="Peptidase_C39G"/>
    <property type="match status" value="1"/>
</dbReference>
<evidence type="ECO:0000313" key="4">
    <source>
        <dbReference type="Proteomes" id="UP000035050"/>
    </source>
</evidence>
<gene>
    <name evidence="3" type="ORF">MB84_14065</name>
</gene>